<dbReference type="FunFam" id="1.10.3730.20:FF:000001">
    <property type="entry name" value="Quaternary ammonium compound resistance transporter SugE"/>
    <property type="match status" value="1"/>
</dbReference>
<keyword evidence="5 8" id="KW-1133">Transmembrane helix</keyword>
<proteinExistence type="inferred from homology"/>
<dbReference type="InterPro" id="IPR045324">
    <property type="entry name" value="Small_multidrug_res"/>
</dbReference>
<reference evidence="9" key="1">
    <citation type="submission" date="2023-03" db="EMBL/GenBank/DDBJ databases">
        <title>Andean soil-derived lignocellulolytic bacterial consortium as a source of novel taxa and putative plastic-active enzymes.</title>
        <authorList>
            <person name="Diaz-Garcia L."/>
            <person name="Chuvochina M."/>
            <person name="Feuerriegel G."/>
            <person name="Bunk B."/>
            <person name="Sproer C."/>
            <person name="Streit W.R."/>
            <person name="Rodriguez L.M."/>
            <person name="Overmann J."/>
            <person name="Jimenez D.J."/>
        </authorList>
    </citation>
    <scope>NUCLEOTIDE SEQUENCE</scope>
    <source>
        <strain evidence="9">MAG 2441</strain>
    </source>
</reference>
<feature type="transmembrane region" description="Helical" evidence="8">
    <location>
        <begin position="57"/>
        <end position="78"/>
    </location>
</feature>
<evidence type="ECO:0000256" key="6">
    <source>
        <dbReference type="ARBA" id="ARBA00023136"/>
    </source>
</evidence>
<dbReference type="Proteomes" id="UP001178662">
    <property type="component" value="Chromosome"/>
</dbReference>
<keyword evidence="2" id="KW-0813">Transport</keyword>
<evidence type="ECO:0000256" key="3">
    <source>
        <dbReference type="ARBA" id="ARBA00022475"/>
    </source>
</evidence>
<comment type="similarity">
    <text evidence="7">Belongs to the drug/metabolite transporter (DMT) superfamily. Small multidrug resistance (SMR) (TC 2.A.7.1) family.</text>
</comment>
<keyword evidence="3" id="KW-1003">Cell membrane</keyword>
<dbReference type="Gene3D" id="1.10.3730.20">
    <property type="match status" value="1"/>
</dbReference>
<comment type="subcellular location">
    <subcellularLocation>
        <location evidence="1 7">Cell membrane</location>
        <topology evidence="1 7">Multi-pass membrane protein</topology>
    </subcellularLocation>
</comment>
<keyword evidence="6 8" id="KW-0472">Membrane</keyword>
<evidence type="ECO:0000256" key="2">
    <source>
        <dbReference type="ARBA" id="ARBA00022448"/>
    </source>
</evidence>
<evidence type="ECO:0000256" key="5">
    <source>
        <dbReference type="ARBA" id="ARBA00022989"/>
    </source>
</evidence>
<evidence type="ECO:0000313" key="10">
    <source>
        <dbReference type="Proteomes" id="UP001178662"/>
    </source>
</evidence>
<protein>
    <submittedName>
        <fullName evidence="9">Multidrug efflux SMR transporter</fullName>
    </submittedName>
</protein>
<keyword evidence="10" id="KW-1185">Reference proteome</keyword>
<gene>
    <name evidence="9" type="ORF">P0Y55_08005</name>
</gene>
<dbReference type="PANTHER" id="PTHR30561">
    <property type="entry name" value="SMR FAMILY PROTON-DEPENDENT DRUG EFFLUX TRANSPORTER SUGE"/>
    <property type="match status" value="1"/>
</dbReference>
<name>A0AA95EYS3_9BACL</name>
<sequence length="104" mass="11298">MSWIYLLLAGVFEMFGVVTINKVNQDRSLRSVLMMMVGFGLSFLFLSLAMKSLPMGTAYAIWTGIGASGGAILGMIYYGEPKSLFRLLFITIVLGSAVGLKFVS</sequence>
<evidence type="ECO:0000256" key="4">
    <source>
        <dbReference type="ARBA" id="ARBA00022692"/>
    </source>
</evidence>
<evidence type="ECO:0000313" key="9">
    <source>
        <dbReference type="EMBL" id="WEK55978.1"/>
    </source>
</evidence>
<evidence type="ECO:0000256" key="1">
    <source>
        <dbReference type="ARBA" id="ARBA00004651"/>
    </source>
</evidence>
<feature type="transmembrane region" description="Helical" evidence="8">
    <location>
        <begin position="32"/>
        <end position="50"/>
    </location>
</feature>
<accession>A0AA95EYS3</accession>
<keyword evidence="4 7" id="KW-0812">Transmembrane</keyword>
<evidence type="ECO:0000256" key="7">
    <source>
        <dbReference type="RuleBase" id="RU003942"/>
    </source>
</evidence>
<feature type="transmembrane region" description="Helical" evidence="8">
    <location>
        <begin position="84"/>
        <end position="103"/>
    </location>
</feature>
<dbReference type="GO" id="GO:0005886">
    <property type="term" value="C:plasma membrane"/>
    <property type="evidence" value="ECO:0007669"/>
    <property type="project" value="UniProtKB-SubCell"/>
</dbReference>
<dbReference type="EMBL" id="CP119317">
    <property type="protein sequence ID" value="WEK55978.1"/>
    <property type="molecule type" value="Genomic_DNA"/>
</dbReference>
<organism evidence="9 10">
    <name type="scientific">Candidatus Cohnella colombiensis</name>
    <dbReference type="NCBI Taxonomy" id="3121368"/>
    <lineage>
        <taxon>Bacteria</taxon>
        <taxon>Bacillati</taxon>
        <taxon>Bacillota</taxon>
        <taxon>Bacilli</taxon>
        <taxon>Bacillales</taxon>
        <taxon>Paenibacillaceae</taxon>
        <taxon>Cohnella</taxon>
    </lineage>
</organism>
<dbReference type="InterPro" id="IPR000390">
    <property type="entry name" value="Small_drug/metabolite_transptr"/>
</dbReference>
<evidence type="ECO:0000256" key="8">
    <source>
        <dbReference type="SAM" id="Phobius"/>
    </source>
</evidence>
<dbReference type="AlphaFoldDB" id="A0AA95EYS3"/>
<dbReference type="SUPFAM" id="SSF103481">
    <property type="entry name" value="Multidrug resistance efflux transporter EmrE"/>
    <property type="match status" value="1"/>
</dbReference>
<dbReference type="PANTHER" id="PTHR30561:SF0">
    <property type="entry name" value="GUANIDINIUM EXPORTER"/>
    <property type="match status" value="1"/>
</dbReference>
<dbReference type="Pfam" id="PF00893">
    <property type="entry name" value="Multi_Drug_Res"/>
    <property type="match status" value="1"/>
</dbReference>
<dbReference type="InterPro" id="IPR037185">
    <property type="entry name" value="EmrE-like"/>
</dbReference>
<dbReference type="GO" id="GO:0022857">
    <property type="term" value="F:transmembrane transporter activity"/>
    <property type="evidence" value="ECO:0007669"/>
    <property type="project" value="InterPro"/>
</dbReference>